<dbReference type="EMBL" id="UINC01105446">
    <property type="protein sequence ID" value="SVC69389.1"/>
    <property type="molecule type" value="Genomic_DNA"/>
</dbReference>
<dbReference type="SUPFAM" id="SSF47794">
    <property type="entry name" value="Rad51 N-terminal domain-like"/>
    <property type="match status" value="1"/>
</dbReference>
<accession>A0A382P7K3</accession>
<dbReference type="Gene3D" id="1.10.150.20">
    <property type="entry name" value="5' to 3' exonuclease, C-terminal subdomain"/>
    <property type="match status" value="1"/>
</dbReference>
<dbReference type="InterPro" id="IPR010995">
    <property type="entry name" value="DNA_repair_Rad51/TF_NusA_a-hlx"/>
</dbReference>
<dbReference type="AlphaFoldDB" id="A0A382P7K3"/>
<evidence type="ECO:0000256" key="1">
    <source>
        <dbReference type="SAM" id="Coils"/>
    </source>
</evidence>
<gene>
    <name evidence="2" type="ORF">METZ01_LOCUS322243</name>
</gene>
<name>A0A382P7K3_9ZZZZ</name>
<protein>
    <recommendedName>
        <fullName evidence="3">Helix-hairpin-helix DNA-binding motif class 1 domain-containing protein</fullName>
    </recommendedName>
</protein>
<dbReference type="GO" id="GO:0000166">
    <property type="term" value="F:nucleotide binding"/>
    <property type="evidence" value="ECO:0007669"/>
    <property type="project" value="InterPro"/>
</dbReference>
<dbReference type="Gene3D" id="1.10.287.1490">
    <property type="match status" value="1"/>
</dbReference>
<keyword evidence="1" id="KW-0175">Coiled coil</keyword>
<sequence length="276" mass="30590">MTLELHYFRLLGAHSLFPVPQYTIGRAYYITGSAVQTTGENTVDPEIDGKVAQLESGLSLEQQRLEKLWDAYEQQEKDLNASLDQINILEADIGTKGTLITSLQELLSERDAKLRELEVERQRQMKVEAEYGPRISEMEDTIKDQTDKYDRLLSITQEMESELDLARRALHARDSWFNLNVSSLESISDLIKEWRDIQAGKFPEGSGAGGPGGGKSEFVEAISTIKGLGAVKAENLYDSGFHTVEELKAASVEDIASVVGFTNMSASKVVNGAKEL</sequence>
<organism evidence="2">
    <name type="scientific">marine metagenome</name>
    <dbReference type="NCBI Taxonomy" id="408172"/>
    <lineage>
        <taxon>unclassified sequences</taxon>
        <taxon>metagenomes</taxon>
        <taxon>ecological metagenomes</taxon>
    </lineage>
</organism>
<dbReference type="Pfam" id="PF14520">
    <property type="entry name" value="HHH_5"/>
    <property type="match status" value="1"/>
</dbReference>
<evidence type="ECO:0000313" key="2">
    <source>
        <dbReference type="EMBL" id="SVC69389.1"/>
    </source>
</evidence>
<feature type="coiled-coil region" evidence="1">
    <location>
        <begin position="72"/>
        <end position="123"/>
    </location>
</feature>
<evidence type="ECO:0008006" key="3">
    <source>
        <dbReference type="Google" id="ProtNLM"/>
    </source>
</evidence>
<proteinExistence type="predicted"/>
<reference evidence="2" key="1">
    <citation type="submission" date="2018-05" db="EMBL/GenBank/DDBJ databases">
        <authorList>
            <person name="Lanie J.A."/>
            <person name="Ng W.-L."/>
            <person name="Kazmierczak K.M."/>
            <person name="Andrzejewski T.M."/>
            <person name="Davidsen T.M."/>
            <person name="Wayne K.J."/>
            <person name="Tettelin H."/>
            <person name="Glass J.I."/>
            <person name="Rusch D."/>
            <person name="Podicherti R."/>
            <person name="Tsui H.-C.T."/>
            <person name="Winkler M.E."/>
        </authorList>
    </citation>
    <scope>NUCLEOTIDE SEQUENCE</scope>
</reference>